<gene>
    <name evidence="2" type="ORF">IAB07_01690</name>
</gene>
<accession>A0A9D1SK07</accession>
<reference evidence="2" key="1">
    <citation type="submission" date="2020-10" db="EMBL/GenBank/DDBJ databases">
        <authorList>
            <person name="Gilroy R."/>
        </authorList>
    </citation>
    <scope>NUCLEOTIDE SEQUENCE</scope>
    <source>
        <strain evidence="2">9366</strain>
    </source>
</reference>
<feature type="domain" description="HTH cro/C1-type" evidence="1">
    <location>
        <begin position="11"/>
        <end position="66"/>
    </location>
</feature>
<dbReference type="GO" id="GO:0003677">
    <property type="term" value="F:DNA binding"/>
    <property type="evidence" value="ECO:0007669"/>
    <property type="project" value="InterPro"/>
</dbReference>
<dbReference type="CDD" id="cd00093">
    <property type="entry name" value="HTH_XRE"/>
    <property type="match status" value="1"/>
</dbReference>
<dbReference type="EMBL" id="DVNJ01000006">
    <property type="protein sequence ID" value="HIU62467.1"/>
    <property type="molecule type" value="Genomic_DNA"/>
</dbReference>
<dbReference type="SMART" id="SM00530">
    <property type="entry name" value="HTH_XRE"/>
    <property type="match status" value="1"/>
</dbReference>
<evidence type="ECO:0000313" key="3">
    <source>
        <dbReference type="Proteomes" id="UP000824145"/>
    </source>
</evidence>
<dbReference type="PROSITE" id="PS50943">
    <property type="entry name" value="HTH_CROC1"/>
    <property type="match status" value="1"/>
</dbReference>
<dbReference type="Pfam" id="PF13443">
    <property type="entry name" value="HTH_26"/>
    <property type="match status" value="1"/>
</dbReference>
<proteinExistence type="predicted"/>
<protein>
    <submittedName>
        <fullName evidence="2">Helix-turn-helix transcriptional regulator</fullName>
    </submittedName>
</protein>
<dbReference type="InterPro" id="IPR010982">
    <property type="entry name" value="Lambda_DNA-bd_dom_sf"/>
</dbReference>
<dbReference type="Gene3D" id="1.10.260.40">
    <property type="entry name" value="lambda repressor-like DNA-binding domains"/>
    <property type="match status" value="1"/>
</dbReference>
<sequence length="80" mass="9023">MTVAQAVAKRIRALLAEKNMTLYRLAENAHIKHGSMACIMNGRNKTVTLSTVMMIARGFDMTLLEFLDDDVFTCEELEVE</sequence>
<dbReference type="Proteomes" id="UP000824145">
    <property type="component" value="Unassembled WGS sequence"/>
</dbReference>
<dbReference type="InterPro" id="IPR001387">
    <property type="entry name" value="Cro/C1-type_HTH"/>
</dbReference>
<dbReference type="SUPFAM" id="SSF47413">
    <property type="entry name" value="lambda repressor-like DNA-binding domains"/>
    <property type="match status" value="1"/>
</dbReference>
<reference evidence="2" key="2">
    <citation type="journal article" date="2021" name="PeerJ">
        <title>Extensive microbial diversity within the chicken gut microbiome revealed by metagenomics and culture.</title>
        <authorList>
            <person name="Gilroy R."/>
            <person name="Ravi A."/>
            <person name="Getino M."/>
            <person name="Pursley I."/>
            <person name="Horton D.L."/>
            <person name="Alikhan N.F."/>
            <person name="Baker D."/>
            <person name="Gharbi K."/>
            <person name="Hall N."/>
            <person name="Watson M."/>
            <person name="Adriaenssens E.M."/>
            <person name="Foster-Nyarko E."/>
            <person name="Jarju S."/>
            <person name="Secka A."/>
            <person name="Antonio M."/>
            <person name="Oren A."/>
            <person name="Chaudhuri R.R."/>
            <person name="La Ragione R."/>
            <person name="Hildebrand F."/>
            <person name="Pallen M.J."/>
        </authorList>
    </citation>
    <scope>NUCLEOTIDE SEQUENCE</scope>
    <source>
        <strain evidence="2">9366</strain>
    </source>
</reference>
<dbReference type="AlphaFoldDB" id="A0A9D1SK07"/>
<name>A0A9D1SK07_9FIRM</name>
<organism evidence="2 3">
    <name type="scientific">Candidatus Caccalectryoclostridium excrementigallinarum</name>
    <dbReference type="NCBI Taxonomy" id="2840710"/>
    <lineage>
        <taxon>Bacteria</taxon>
        <taxon>Bacillati</taxon>
        <taxon>Bacillota</taxon>
        <taxon>Clostridia</taxon>
        <taxon>Christensenellales</taxon>
        <taxon>Christensenellaceae</taxon>
        <taxon>Christensenellaceae incertae sedis</taxon>
        <taxon>Candidatus Caccalectryoclostridium</taxon>
    </lineage>
</organism>
<comment type="caution">
    <text evidence="2">The sequence shown here is derived from an EMBL/GenBank/DDBJ whole genome shotgun (WGS) entry which is preliminary data.</text>
</comment>
<evidence type="ECO:0000259" key="1">
    <source>
        <dbReference type="PROSITE" id="PS50943"/>
    </source>
</evidence>
<evidence type="ECO:0000313" key="2">
    <source>
        <dbReference type="EMBL" id="HIU62467.1"/>
    </source>
</evidence>